<dbReference type="EMBL" id="AWUE01022840">
    <property type="protein sequence ID" value="OMO55800.1"/>
    <property type="molecule type" value="Genomic_DNA"/>
</dbReference>
<name>A0A1R3GCQ8_9ROSI</name>
<dbReference type="Proteomes" id="UP000187203">
    <property type="component" value="Unassembled WGS sequence"/>
</dbReference>
<reference evidence="3" key="1">
    <citation type="submission" date="2013-09" db="EMBL/GenBank/DDBJ databases">
        <title>Corchorus olitorius genome sequencing.</title>
        <authorList>
            <person name="Alam M."/>
            <person name="Haque M.S."/>
            <person name="Islam M.S."/>
            <person name="Emdad E.M."/>
            <person name="Islam M.M."/>
            <person name="Ahmed B."/>
            <person name="Halim A."/>
            <person name="Hossen Q.M.M."/>
            <person name="Hossain M.Z."/>
            <person name="Ahmed R."/>
            <person name="Khan M.M."/>
            <person name="Islam R."/>
            <person name="Rashid M.M."/>
            <person name="Khan S.A."/>
            <person name="Rahman M.S."/>
            <person name="Alam M."/>
            <person name="Yahiya A.S."/>
            <person name="Khan M.S."/>
            <person name="Azam M.S."/>
            <person name="Haque T."/>
            <person name="Lashkar M.Z.H."/>
            <person name="Akhand A.I."/>
            <person name="Morshed G."/>
            <person name="Roy S."/>
            <person name="Uddin K.S."/>
            <person name="Rabeya T."/>
            <person name="Hossain A.S."/>
            <person name="Chowdhury A."/>
            <person name="Snigdha A.R."/>
            <person name="Mortoza M.S."/>
            <person name="Matin S.A."/>
            <person name="Hoque S.M.E."/>
            <person name="Islam M.K."/>
            <person name="Roy D.K."/>
            <person name="Haider R."/>
            <person name="Moosa M.M."/>
            <person name="Elias S.M."/>
            <person name="Hasan A.M."/>
            <person name="Jahan S."/>
            <person name="Shafiuddin M."/>
            <person name="Mahmood N."/>
            <person name="Shommy N.S."/>
        </authorList>
    </citation>
    <scope>NUCLEOTIDE SEQUENCE [LARGE SCALE GENOMIC DNA]</scope>
    <source>
        <strain evidence="3">cv. O-4</strain>
    </source>
</reference>
<evidence type="ECO:0000313" key="3">
    <source>
        <dbReference type="Proteomes" id="UP000187203"/>
    </source>
</evidence>
<sequence>MGVRERKWEESRESLQCVVFPGVCAENNREDQDEIKSGIPSEKDFGQNV</sequence>
<gene>
    <name evidence="2" type="ORF">COLO4_35867</name>
</gene>
<evidence type="ECO:0000313" key="2">
    <source>
        <dbReference type="EMBL" id="OMO55800.1"/>
    </source>
</evidence>
<dbReference type="AlphaFoldDB" id="A0A1R3GCQ8"/>
<proteinExistence type="predicted"/>
<accession>A0A1R3GCQ8</accession>
<feature type="region of interest" description="Disordered" evidence="1">
    <location>
        <begin position="29"/>
        <end position="49"/>
    </location>
</feature>
<comment type="caution">
    <text evidence="2">The sequence shown here is derived from an EMBL/GenBank/DDBJ whole genome shotgun (WGS) entry which is preliminary data.</text>
</comment>
<keyword evidence="3" id="KW-1185">Reference proteome</keyword>
<protein>
    <submittedName>
        <fullName evidence="2">Uncharacterized protein</fullName>
    </submittedName>
</protein>
<organism evidence="2 3">
    <name type="scientific">Corchorus olitorius</name>
    <dbReference type="NCBI Taxonomy" id="93759"/>
    <lineage>
        <taxon>Eukaryota</taxon>
        <taxon>Viridiplantae</taxon>
        <taxon>Streptophyta</taxon>
        <taxon>Embryophyta</taxon>
        <taxon>Tracheophyta</taxon>
        <taxon>Spermatophyta</taxon>
        <taxon>Magnoliopsida</taxon>
        <taxon>eudicotyledons</taxon>
        <taxon>Gunneridae</taxon>
        <taxon>Pentapetalae</taxon>
        <taxon>rosids</taxon>
        <taxon>malvids</taxon>
        <taxon>Malvales</taxon>
        <taxon>Malvaceae</taxon>
        <taxon>Grewioideae</taxon>
        <taxon>Apeibeae</taxon>
        <taxon>Corchorus</taxon>
    </lineage>
</organism>
<evidence type="ECO:0000256" key="1">
    <source>
        <dbReference type="SAM" id="MobiDB-lite"/>
    </source>
</evidence>